<comment type="caution">
    <text evidence="3">The sequence shown here is derived from an EMBL/GenBank/DDBJ whole genome shotgun (WGS) entry which is preliminary data.</text>
</comment>
<dbReference type="AlphaFoldDB" id="A0A963Z8A9"/>
<proteinExistence type="predicted"/>
<gene>
    <name evidence="3" type="ORF">ACELLULO517_25885</name>
</gene>
<dbReference type="PROSITE" id="PS50943">
    <property type="entry name" value="HTH_CROC1"/>
    <property type="match status" value="1"/>
</dbReference>
<keyword evidence="1" id="KW-0238">DNA-binding</keyword>
<dbReference type="CDD" id="cd00093">
    <property type="entry name" value="HTH_XRE"/>
    <property type="match status" value="1"/>
</dbReference>
<dbReference type="SMART" id="SM00530">
    <property type="entry name" value="HTH_XRE"/>
    <property type="match status" value="1"/>
</dbReference>
<dbReference type="InterPro" id="IPR010982">
    <property type="entry name" value="Lambda_DNA-bd_dom_sf"/>
</dbReference>
<accession>A0A963Z8A9</accession>
<dbReference type="CDD" id="cd02209">
    <property type="entry name" value="cupin_XRE_C"/>
    <property type="match status" value="1"/>
</dbReference>
<name>A0A963Z8A9_9PROT</name>
<dbReference type="EMBL" id="JAESVA010000015">
    <property type="protein sequence ID" value="MCB8883707.1"/>
    <property type="molecule type" value="Genomic_DNA"/>
</dbReference>
<dbReference type="GO" id="GO:0003700">
    <property type="term" value="F:DNA-binding transcription factor activity"/>
    <property type="evidence" value="ECO:0007669"/>
    <property type="project" value="TreeGrafter"/>
</dbReference>
<sequence length="211" mass="23075">MTKIFSPDAEKALDRVQAAGTEADIEDKPVGAGARLRIMRQGRNWTLQDLSARSGISVSMLSQLERDIASPSIRTLQRLAEIFHVTMGWFFDETRSAATGPAWVQRRTQRRVLDLPSRGCRKEMLCSGEGHIQLMIVTVAPQGSSGDSTYTHAGEDAGTVLEGSLTLEVDGDEQILNAGDSFRFPATLPHRFSNSGSVQCVVIWAVTPPLY</sequence>
<dbReference type="SUPFAM" id="SSF51182">
    <property type="entry name" value="RmlC-like cupins"/>
    <property type="match status" value="1"/>
</dbReference>
<dbReference type="InterPro" id="IPR013096">
    <property type="entry name" value="Cupin_2"/>
</dbReference>
<feature type="domain" description="HTH cro/C1-type" evidence="2">
    <location>
        <begin position="36"/>
        <end position="90"/>
    </location>
</feature>
<dbReference type="InterPro" id="IPR001387">
    <property type="entry name" value="Cro/C1-type_HTH"/>
</dbReference>
<evidence type="ECO:0000313" key="3">
    <source>
        <dbReference type="EMBL" id="MCB8883707.1"/>
    </source>
</evidence>
<dbReference type="PANTHER" id="PTHR46797">
    <property type="entry name" value="HTH-TYPE TRANSCRIPTIONAL REGULATOR"/>
    <property type="match status" value="1"/>
</dbReference>
<dbReference type="GO" id="GO:0005829">
    <property type="term" value="C:cytosol"/>
    <property type="evidence" value="ECO:0007669"/>
    <property type="project" value="TreeGrafter"/>
</dbReference>
<dbReference type="Pfam" id="PF01381">
    <property type="entry name" value="HTH_3"/>
    <property type="match status" value="1"/>
</dbReference>
<organism evidence="3 4">
    <name type="scientific">Acidisoma cellulosilyticum</name>
    <dbReference type="NCBI Taxonomy" id="2802395"/>
    <lineage>
        <taxon>Bacteria</taxon>
        <taxon>Pseudomonadati</taxon>
        <taxon>Pseudomonadota</taxon>
        <taxon>Alphaproteobacteria</taxon>
        <taxon>Acetobacterales</taxon>
        <taxon>Acidocellaceae</taxon>
        <taxon>Acidisoma</taxon>
    </lineage>
</organism>
<evidence type="ECO:0000313" key="4">
    <source>
        <dbReference type="Proteomes" id="UP000721844"/>
    </source>
</evidence>
<dbReference type="RefSeq" id="WP_227310390.1">
    <property type="nucleotide sequence ID" value="NZ_JAESVA010000015.1"/>
</dbReference>
<protein>
    <submittedName>
        <fullName evidence="3">Cupin domain-containing protein</fullName>
    </submittedName>
</protein>
<evidence type="ECO:0000259" key="2">
    <source>
        <dbReference type="PROSITE" id="PS50943"/>
    </source>
</evidence>
<dbReference type="InterPro" id="IPR050807">
    <property type="entry name" value="TransReg_Diox_bact_type"/>
</dbReference>
<dbReference type="InterPro" id="IPR011051">
    <property type="entry name" value="RmlC_Cupin_sf"/>
</dbReference>
<keyword evidence="4" id="KW-1185">Reference proteome</keyword>
<dbReference type="Gene3D" id="1.10.260.40">
    <property type="entry name" value="lambda repressor-like DNA-binding domains"/>
    <property type="match status" value="1"/>
</dbReference>
<dbReference type="SUPFAM" id="SSF47413">
    <property type="entry name" value="lambda repressor-like DNA-binding domains"/>
    <property type="match status" value="1"/>
</dbReference>
<dbReference type="Proteomes" id="UP000721844">
    <property type="component" value="Unassembled WGS sequence"/>
</dbReference>
<dbReference type="GO" id="GO:0003677">
    <property type="term" value="F:DNA binding"/>
    <property type="evidence" value="ECO:0007669"/>
    <property type="project" value="UniProtKB-KW"/>
</dbReference>
<dbReference type="PANTHER" id="PTHR46797:SF2">
    <property type="entry name" value="TRANSCRIPTIONAL REGULATOR"/>
    <property type="match status" value="1"/>
</dbReference>
<reference evidence="3 4" key="1">
    <citation type="journal article" date="2021" name="Microorganisms">
        <title>Acidisoma silvae sp. nov. and Acidisomacellulosilytica sp. nov., Two Acidophilic Bacteria Isolated from Decaying Wood, Hydrolyzing Cellulose and Producing Poly-3-hydroxybutyrate.</title>
        <authorList>
            <person name="Mieszkin S."/>
            <person name="Pouder E."/>
            <person name="Uroz S."/>
            <person name="Simon-Colin C."/>
            <person name="Alain K."/>
        </authorList>
    </citation>
    <scope>NUCLEOTIDE SEQUENCE [LARGE SCALE GENOMIC DNA]</scope>
    <source>
        <strain evidence="3 4">HW T5.17</strain>
    </source>
</reference>
<dbReference type="Gene3D" id="2.60.120.10">
    <property type="entry name" value="Jelly Rolls"/>
    <property type="match status" value="1"/>
</dbReference>
<evidence type="ECO:0000256" key="1">
    <source>
        <dbReference type="ARBA" id="ARBA00023125"/>
    </source>
</evidence>
<dbReference type="Pfam" id="PF07883">
    <property type="entry name" value="Cupin_2"/>
    <property type="match status" value="1"/>
</dbReference>
<dbReference type="InterPro" id="IPR014710">
    <property type="entry name" value="RmlC-like_jellyroll"/>
</dbReference>